<evidence type="ECO:0000313" key="2">
    <source>
        <dbReference type="Proteomes" id="UP000077857"/>
    </source>
</evidence>
<dbReference type="Proteomes" id="UP000077857">
    <property type="component" value="Unassembled WGS sequence"/>
</dbReference>
<dbReference type="InterPro" id="IPR017853">
    <property type="entry name" value="GH"/>
</dbReference>
<dbReference type="AlphaFoldDB" id="A0A177NQS4"/>
<proteinExistence type="predicted"/>
<dbReference type="EMBL" id="LUUJ01000044">
    <property type="protein sequence ID" value="OAI19894.1"/>
    <property type="molecule type" value="Genomic_DNA"/>
</dbReference>
<comment type="caution">
    <text evidence="1">The sequence shown here is derived from an EMBL/GenBank/DDBJ whole genome shotgun (WGS) entry which is preliminary data.</text>
</comment>
<dbReference type="SUPFAM" id="SSF51445">
    <property type="entry name" value="(Trans)glycosidases"/>
    <property type="match status" value="1"/>
</dbReference>
<gene>
    <name evidence="1" type="ORF">A1507_05990</name>
</gene>
<sequence>MPQSVLSVLRLLAAAVSAVPLFFRKVLLFRAGADLPSASTRRASPNTASIVFRCLQPSATLFAAGLAAAAEILALGQEPDALPLLNAGGQPMLSLELGSAASVPSRAIGNMLAVVGRALPDSQPGVAWQVEPDAVGVLHPGFGDWRAAFRFDLNQSVNGSFRFWARWRQGGDPAVCRQTFEIWAGPDAMNLERRGSVQLVPKGWEYAWLSSAEPIRIQAGDRMIEVRNSGSGHDAKVFDAFLLASPWAELPTAASAEQPAVLLELGKAPTLLELPKPAHLEAVSGSAKAGANTGALAVEQDEVLLFHSGFGDWSGSFQFPLPATSQPGQYRLWARYKSGGEVAQVKQSFTVKAGAKPAELAARGEFSTSNATPWQYQWLPAADSVTLLPGDRWLTIENSGKADGAKVFDAFLLQLDTPLAGGMTPEQAGLRNRFLALTRTDGKGRQRLLVLDGRGEQGERLFSGLAAAAARSDWQDPPVRYLIGPVAESLARQLNLPSLPAAVATDDRDTVLGVLTQPDDAAGVAKFLAEPGRIGWMPSPATVPPPAPTPLQNGVPAAWLVGGLQDGPAGMSVFGLDAETALRPNPEQTYPSLEMMGGKLRQWQVAASEANAEVTLAAGTDHAYGWSRGTGYAQLYLHAERALQAQLHLRQSGIQAVAWLDGQTLSLVDDAEPPAGWGPAAGSQAQAKLHGLTTEGLPVTASPEPPQPPQVATLNLAPGWHSLLLKLVMQHDQGQRFYFAGRFTDFGGKPLEGLRTQTADPSADLALNQIAAKLRPLIFNSAPANLPHPGEPIKLSVDLRWQPILQETQLAAPLLRFPAKLRLRLVDYGGKPIAEREIRGLFPGRVAADFGQLEQPGYYAVYPSLYTEDGRLIMHYPADGFSVVAGNAAQQQRLARKKIWNNDYYAFADGDKSLRQAGDYFAWLERMGIFRSVGSYPGFAEQYRPLWEQAKQRGLEVFSDSSGDSHWLNDKPEDGRRFVDAAAGFTRFFKASNEIDIRHEPEWQKLREPAHWLERAKSEYEMVHQARKDAHYLGGSLVRPGEGDWFKQVLQLGLDNYQDAWDVHAYPQRPPRFGGPIGNGELEDERGVLAAYASLGKSNKLPFWLGETGAKAMHGFSGRRWQAEQVAKIVAWVNSRNDYLGMAFCIAHEYDLAYGRLWDYSLGHKPGEAALYTAGALIDGLPYRPVDTHDANIQAGYFGETLMVWREQGEGEWPLPLDAKQAWVLVDVVGRVRALAIDGSGSARVPLSASPVYILPAAEYRKLIAGGGRDLADLN</sequence>
<dbReference type="Gene3D" id="3.20.20.80">
    <property type="entry name" value="Glycosidases"/>
    <property type="match status" value="1"/>
</dbReference>
<organism evidence="1 2">
    <name type="scientific">Methylomonas koyamae</name>
    <dbReference type="NCBI Taxonomy" id="702114"/>
    <lineage>
        <taxon>Bacteria</taxon>
        <taxon>Pseudomonadati</taxon>
        <taxon>Pseudomonadota</taxon>
        <taxon>Gammaproteobacteria</taxon>
        <taxon>Methylococcales</taxon>
        <taxon>Methylococcaceae</taxon>
        <taxon>Methylomonas</taxon>
    </lineage>
</organism>
<reference evidence="1 2" key="1">
    <citation type="submission" date="2016-03" db="EMBL/GenBank/DDBJ databases">
        <authorList>
            <person name="Ploux O."/>
        </authorList>
    </citation>
    <scope>NUCLEOTIDE SEQUENCE [LARGE SCALE GENOMIC DNA]</scope>
    <source>
        <strain evidence="1 2">R-45378</strain>
    </source>
</reference>
<protein>
    <submittedName>
        <fullName evidence="1">Uncharacterized protein</fullName>
    </submittedName>
</protein>
<name>A0A177NQS4_9GAMM</name>
<accession>A0A177NQS4</accession>
<evidence type="ECO:0000313" key="1">
    <source>
        <dbReference type="EMBL" id="OAI19894.1"/>
    </source>
</evidence>